<sequence length="124" mass="12930">MDAKEGSSSVPPRTTSKPLISVTVQSSTESAQDVYLDHQDRGSEANSQSGRSNSSDSLCSIRTHGNLAKGPGLPQSLSLLQPLPPLQALSILSQPPETSLLPPPPPAVSPLPPLPHLPSPKMTP</sequence>
<dbReference type="Proteomes" id="UP000518266">
    <property type="component" value="Unassembled WGS sequence"/>
</dbReference>
<evidence type="ECO:0000256" key="1">
    <source>
        <dbReference type="SAM" id="MobiDB-lite"/>
    </source>
</evidence>
<dbReference type="OrthoDB" id="10036956at2759"/>
<feature type="region of interest" description="Disordered" evidence="1">
    <location>
        <begin position="94"/>
        <end position="124"/>
    </location>
</feature>
<name>A0A7J5ZFY1_DISMA</name>
<dbReference type="EMBL" id="JAAKFY010000002">
    <property type="protein sequence ID" value="KAF3860724.1"/>
    <property type="molecule type" value="Genomic_DNA"/>
</dbReference>
<keyword evidence="3" id="KW-1185">Reference proteome</keyword>
<feature type="compositionally biased region" description="Polar residues" evidence="1">
    <location>
        <begin position="1"/>
        <end position="31"/>
    </location>
</feature>
<evidence type="ECO:0000313" key="2">
    <source>
        <dbReference type="EMBL" id="KAF3860724.1"/>
    </source>
</evidence>
<organism evidence="2 3">
    <name type="scientific">Dissostichus mawsoni</name>
    <name type="common">Antarctic cod</name>
    <dbReference type="NCBI Taxonomy" id="36200"/>
    <lineage>
        <taxon>Eukaryota</taxon>
        <taxon>Metazoa</taxon>
        <taxon>Chordata</taxon>
        <taxon>Craniata</taxon>
        <taxon>Vertebrata</taxon>
        <taxon>Euteleostomi</taxon>
        <taxon>Actinopterygii</taxon>
        <taxon>Neopterygii</taxon>
        <taxon>Teleostei</taxon>
        <taxon>Neoteleostei</taxon>
        <taxon>Acanthomorphata</taxon>
        <taxon>Eupercaria</taxon>
        <taxon>Perciformes</taxon>
        <taxon>Notothenioidei</taxon>
        <taxon>Nototheniidae</taxon>
        <taxon>Dissostichus</taxon>
    </lineage>
</organism>
<reference evidence="2 3" key="1">
    <citation type="submission" date="2020-03" db="EMBL/GenBank/DDBJ databases">
        <title>Dissostichus mawsoni Genome sequencing and assembly.</title>
        <authorList>
            <person name="Park H."/>
        </authorList>
    </citation>
    <scope>NUCLEOTIDE SEQUENCE [LARGE SCALE GENOMIC DNA]</scope>
    <source>
        <strain evidence="2">DM0001</strain>
        <tissue evidence="2">Muscle</tissue>
    </source>
</reference>
<accession>A0A7J5ZFY1</accession>
<feature type="compositionally biased region" description="Low complexity" evidence="1">
    <location>
        <begin position="44"/>
        <end position="57"/>
    </location>
</feature>
<evidence type="ECO:0000313" key="3">
    <source>
        <dbReference type="Proteomes" id="UP000518266"/>
    </source>
</evidence>
<feature type="compositionally biased region" description="Pro residues" evidence="1">
    <location>
        <begin position="101"/>
        <end position="124"/>
    </location>
</feature>
<proteinExistence type="predicted"/>
<feature type="region of interest" description="Disordered" evidence="1">
    <location>
        <begin position="1"/>
        <end position="79"/>
    </location>
</feature>
<comment type="caution">
    <text evidence="2">The sequence shown here is derived from an EMBL/GenBank/DDBJ whole genome shotgun (WGS) entry which is preliminary data.</text>
</comment>
<gene>
    <name evidence="2" type="ORF">F7725_000979</name>
</gene>
<dbReference type="AlphaFoldDB" id="A0A7J5ZFY1"/>
<protein>
    <submittedName>
        <fullName evidence="2">Uncharacterized protein</fullName>
    </submittedName>
</protein>